<comment type="function">
    <text evidence="8">Tyrosine protein phosphatase which functions as a dosage-dependent inducer of mitotic progression.</text>
</comment>
<feature type="compositionally biased region" description="Polar residues" evidence="9">
    <location>
        <begin position="251"/>
        <end position="260"/>
    </location>
</feature>
<dbReference type="RefSeq" id="XP_038070723.1">
    <property type="nucleotide sequence ID" value="XM_038214795.1"/>
</dbReference>
<dbReference type="GeneID" id="119739749"/>
<reference evidence="11" key="1">
    <citation type="submission" date="2022-11" db="UniProtKB">
        <authorList>
            <consortium name="EnsemblMetazoa"/>
        </authorList>
    </citation>
    <scope>IDENTIFICATION</scope>
</reference>
<dbReference type="OrthoDB" id="9999371at2759"/>
<feature type="region of interest" description="Disordered" evidence="9">
    <location>
        <begin position="61"/>
        <end position="80"/>
    </location>
</feature>
<keyword evidence="5 8" id="KW-0904">Protein phosphatase</keyword>
<dbReference type="OMA" id="SFCHTEI"/>
<evidence type="ECO:0000259" key="10">
    <source>
        <dbReference type="PROSITE" id="PS50206"/>
    </source>
</evidence>
<dbReference type="GO" id="GO:0005737">
    <property type="term" value="C:cytoplasm"/>
    <property type="evidence" value="ECO:0007669"/>
    <property type="project" value="TreeGrafter"/>
</dbReference>
<keyword evidence="3 8" id="KW-0498">Mitosis</keyword>
<dbReference type="GO" id="GO:0005634">
    <property type="term" value="C:nucleus"/>
    <property type="evidence" value="ECO:0007669"/>
    <property type="project" value="TreeGrafter"/>
</dbReference>
<dbReference type="PANTHER" id="PTHR10828:SF76">
    <property type="entry name" value="M-PHASE INDUCER PHOSPHATASE"/>
    <property type="match status" value="1"/>
</dbReference>
<comment type="similarity">
    <text evidence="1 8">Belongs to the MPI phosphatase family.</text>
</comment>
<evidence type="ECO:0000313" key="11">
    <source>
        <dbReference type="EnsemblMetazoa" id="XP_038070722.1"/>
    </source>
</evidence>
<dbReference type="Pfam" id="PF06617">
    <property type="entry name" value="M-inducer_phosp"/>
    <property type="match status" value="1"/>
</dbReference>
<dbReference type="AlphaFoldDB" id="A0A914B3W6"/>
<dbReference type="Proteomes" id="UP000887568">
    <property type="component" value="Unplaced"/>
</dbReference>
<proteinExistence type="inferred from homology"/>
<dbReference type="PRINTS" id="PR00716">
    <property type="entry name" value="MPIPHPHTASE"/>
</dbReference>
<dbReference type="Pfam" id="PF00581">
    <property type="entry name" value="Rhodanese"/>
    <property type="match status" value="1"/>
</dbReference>
<keyword evidence="2 8" id="KW-0132">Cell division</keyword>
<dbReference type="SMART" id="SM00450">
    <property type="entry name" value="RHOD"/>
    <property type="match status" value="1"/>
</dbReference>
<accession>A0A914B3W6</accession>
<evidence type="ECO:0000256" key="3">
    <source>
        <dbReference type="ARBA" id="ARBA00022776"/>
    </source>
</evidence>
<dbReference type="EC" id="3.1.3.48" evidence="8"/>
<dbReference type="GO" id="GO:0110032">
    <property type="term" value="P:positive regulation of G2/MI transition of meiotic cell cycle"/>
    <property type="evidence" value="ECO:0007669"/>
    <property type="project" value="TreeGrafter"/>
</dbReference>
<evidence type="ECO:0000256" key="6">
    <source>
        <dbReference type="ARBA" id="ARBA00023306"/>
    </source>
</evidence>
<keyword evidence="6 8" id="KW-0131">Cell cycle</keyword>
<dbReference type="EnsemblMetazoa" id="XM_038214795.1">
    <property type="protein sequence ID" value="XP_038070723.1"/>
    <property type="gene ID" value="LOC119739749"/>
</dbReference>
<feature type="domain" description="Rhodanese" evidence="10">
    <location>
        <begin position="443"/>
        <end position="549"/>
    </location>
</feature>
<evidence type="ECO:0000256" key="5">
    <source>
        <dbReference type="ARBA" id="ARBA00022912"/>
    </source>
</evidence>
<keyword evidence="4 8" id="KW-0378">Hydrolase</keyword>
<dbReference type="InterPro" id="IPR001763">
    <property type="entry name" value="Rhodanese-like_dom"/>
</dbReference>
<dbReference type="RefSeq" id="XP_038070722.1">
    <property type="nucleotide sequence ID" value="XM_038214794.1"/>
</dbReference>
<evidence type="ECO:0000256" key="4">
    <source>
        <dbReference type="ARBA" id="ARBA00022801"/>
    </source>
</evidence>
<evidence type="ECO:0000256" key="8">
    <source>
        <dbReference type="RuleBase" id="RU368028"/>
    </source>
</evidence>
<name>A0A914B3W6_PATMI</name>
<feature type="region of interest" description="Disordered" evidence="9">
    <location>
        <begin position="230"/>
        <end position="294"/>
    </location>
</feature>
<dbReference type="CDD" id="cd01530">
    <property type="entry name" value="Cdc25"/>
    <property type="match status" value="1"/>
</dbReference>
<protein>
    <recommendedName>
        <fullName evidence="8">M-phase inducer phosphatase</fullName>
        <ecNumber evidence="8">3.1.3.48</ecNumber>
    </recommendedName>
</protein>
<dbReference type="GO" id="GO:0010971">
    <property type="term" value="P:positive regulation of G2/M transition of mitotic cell cycle"/>
    <property type="evidence" value="ECO:0007669"/>
    <property type="project" value="TreeGrafter"/>
</dbReference>
<sequence>MAADKTKEVLNRKRRSLSLLLTQKDEMPFSPIFAKMGGASPMTSLAMNMGELTCVGNTPKRRLSLSSTGDTPVSSRASSQSSDAVVFYLDSPADEEDSPFLDQGPSAFRRVNSQPSPRVTTKPPVFSLSKELKDDQGGPCCQTTEPEGADSRRNRSETIMWEACNDKENVDIQNKISTFQAGRPRQISFIESGTTDKAGKARPISAPATLLDQSSRPQTIVVNSPVKLQHSRLTSSNDEDGEDGFTDIFSGDSNQPTESGISDGLCSLMNAPLLVTSPPTPTTTTTCSEPPSALRDLDCNTLADTPGPKCRRGIFKVPSQPVLRRGAFLKRPDRPRDTPSPVQSKRYRSCSIANTSDVDKETMHMQTNKSPRARPLSRSHSMDDSTEYHARIAMALMPNVDYTKLTGDLKKPYTLPLCKGKHQDLQSITPETLCQILRSEVSEVKEHYILDCRYPYEYNGGHIRGAQNLYTKELVSQFFLENPMEPRDGRVIIFHCEFSSKRGPDLLRFLRNKDREANCDRYPDLYYPELYILLGGYKAFYENDKTLCEPESYTPMDHEGYRKECLHFKAKSKSWAGERSRLGHRKASVS</sequence>
<dbReference type="FunFam" id="3.40.250.10:FF:000021">
    <property type="entry name" value="M-phase inducer phosphatase cdc-25.2"/>
    <property type="match status" value="1"/>
</dbReference>
<evidence type="ECO:0000256" key="7">
    <source>
        <dbReference type="ARBA" id="ARBA00051722"/>
    </source>
</evidence>
<evidence type="ECO:0000256" key="1">
    <source>
        <dbReference type="ARBA" id="ARBA00011065"/>
    </source>
</evidence>
<evidence type="ECO:0000256" key="2">
    <source>
        <dbReference type="ARBA" id="ARBA00022618"/>
    </source>
</evidence>
<dbReference type="PROSITE" id="PS50206">
    <property type="entry name" value="RHODANESE_3"/>
    <property type="match status" value="1"/>
</dbReference>
<evidence type="ECO:0000313" key="12">
    <source>
        <dbReference type="Proteomes" id="UP000887568"/>
    </source>
</evidence>
<dbReference type="GO" id="GO:0000086">
    <property type="term" value="P:G2/M transition of mitotic cell cycle"/>
    <property type="evidence" value="ECO:0007669"/>
    <property type="project" value="TreeGrafter"/>
</dbReference>
<evidence type="ECO:0000256" key="9">
    <source>
        <dbReference type="SAM" id="MobiDB-lite"/>
    </source>
</evidence>
<dbReference type="GO" id="GO:0004725">
    <property type="term" value="F:protein tyrosine phosphatase activity"/>
    <property type="evidence" value="ECO:0007669"/>
    <property type="project" value="UniProtKB-UniRule"/>
</dbReference>
<feature type="region of interest" description="Disordered" evidence="9">
    <location>
        <begin position="323"/>
        <end position="381"/>
    </location>
</feature>
<dbReference type="GO" id="GO:0051301">
    <property type="term" value="P:cell division"/>
    <property type="evidence" value="ECO:0007669"/>
    <property type="project" value="UniProtKB-UniRule"/>
</dbReference>
<dbReference type="InterPro" id="IPR000751">
    <property type="entry name" value="MPI_Phosphatase"/>
</dbReference>
<dbReference type="InterPro" id="IPR036873">
    <property type="entry name" value="Rhodanese-like_dom_sf"/>
</dbReference>
<comment type="catalytic activity">
    <reaction evidence="7 8">
        <text>O-phospho-L-tyrosyl-[protein] + H2O = L-tyrosyl-[protein] + phosphate</text>
        <dbReference type="Rhea" id="RHEA:10684"/>
        <dbReference type="Rhea" id="RHEA-COMP:10136"/>
        <dbReference type="Rhea" id="RHEA-COMP:20101"/>
        <dbReference type="ChEBI" id="CHEBI:15377"/>
        <dbReference type="ChEBI" id="CHEBI:43474"/>
        <dbReference type="ChEBI" id="CHEBI:46858"/>
        <dbReference type="ChEBI" id="CHEBI:61978"/>
        <dbReference type="EC" id="3.1.3.48"/>
    </reaction>
</comment>
<dbReference type="Gene3D" id="3.40.250.10">
    <property type="entry name" value="Rhodanese-like domain"/>
    <property type="match status" value="1"/>
</dbReference>
<dbReference type="PANTHER" id="PTHR10828">
    <property type="entry name" value="M-PHASE INDUCER PHOSPHATASE DUAL SPECIFICITY PHOSPHATASE CDC25"/>
    <property type="match status" value="1"/>
</dbReference>
<dbReference type="EnsemblMetazoa" id="XM_038214794.1">
    <property type="protein sequence ID" value="XP_038070722.1"/>
    <property type="gene ID" value="LOC119739749"/>
</dbReference>
<keyword evidence="12" id="KW-1185">Reference proteome</keyword>
<organism evidence="11 12">
    <name type="scientific">Patiria miniata</name>
    <name type="common">Bat star</name>
    <name type="synonym">Asterina miniata</name>
    <dbReference type="NCBI Taxonomy" id="46514"/>
    <lineage>
        <taxon>Eukaryota</taxon>
        <taxon>Metazoa</taxon>
        <taxon>Echinodermata</taxon>
        <taxon>Eleutherozoa</taxon>
        <taxon>Asterozoa</taxon>
        <taxon>Asteroidea</taxon>
        <taxon>Valvatacea</taxon>
        <taxon>Valvatida</taxon>
        <taxon>Asterinidae</taxon>
        <taxon>Patiria</taxon>
    </lineage>
</organism>
<feature type="region of interest" description="Disordered" evidence="9">
    <location>
        <begin position="129"/>
        <end position="154"/>
    </location>
</feature>
<dbReference type="SUPFAM" id="SSF52821">
    <property type="entry name" value="Rhodanese/Cell cycle control phosphatase"/>
    <property type="match status" value="1"/>
</dbReference>
<feature type="compositionally biased region" description="Low complexity" evidence="9">
    <location>
        <begin position="282"/>
        <end position="292"/>
    </location>
</feature>
<feature type="compositionally biased region" description="Polar residues" evidence="9">
    <location>
        <begin position="64"/>
        <end position="73"/>
    </location>
</feature>